<dbReference type="Proteomes" id="UP000557772">
    <property type="component" value="Unassembled WGS sequence"/>
</dbReference>
<evidence type="ECO:0000313" key="2">
    <source>
        <dbReference type="EMBL" id="NNG39742.1"/>
    </source>
</evidence>
<feature type="domain" description="LysR substrate-binding" evidence="1">
    <location>
        <begin position="12"/>
        <end position="101"/>
    </location>
</feature>
<dbReference type="SUPFAM" id="SSF53850">
    <property type="entry name" value="Periplasmic binding protein-like II"/>
    <property type="match status" value="1"/>
</dbReference>
<dbReference type="InterPro" id="IPR005119">
    <property type="entry name" value="LysR_subst-bd"/>
</dbReference>
<keyword evidence="3" id="KW-1185">Reference proteome</keyword>
<dbReference type="EMBL" id="JABENB010000001">
    <property type="protein sequence ID" value="NNG39742.1"/>
    <property type="molecule type" value="Genomic_DNA"/>
</dbReference>
<dbReference type="Gene3D" id="3.40.190.290">
    <property type="match status" value="1"/>
</dbReference>
<proteinExistence type="predicted"/>
<reference evidence="2 3" key="1">
    <citation type="submission" date="2020-05" db="EMBL/GenBank/DDBJ databases">
        <title>Flexivirga sp. ID2601S isolated from air conditioner.</title>
        <authorList>
            <person name="Kim D.H."/>
        </authorList>
    </citation>
    <scope>NUCLEOTIDE SEQUENCE [LARGE SCALE GENOMIC DNA]</scope>
    <source>
        <strain evidence="2 3">ID2601S</strain>
    </source>
</reference>
<evidence type="ECO:0000313" key="3">
    <source>
        <dbReference type="Proteomes" id="UP000557772"/>
    </source>
</evidence>
<dbReference type="AlphaFoldDB" id="A0A849ASN9"/>
<dbReference type="CDD" id="cd05466">
    <property type="entry name" value="PBP2_LTTR_substrate"/>
    <property type="match status" value="1"/>
</dbReference>
<evidence type="ECO:0000259" key="1">
    <source>
        <dbReference type="Pfam" id="PF03466"/>
    </source>
</evidence>
<gene>
    <name evidence="2" type="ORF">HJ588_10715</name>
</gene>
<sequence length="105" mass="11085">MDVWRGLAPVGRESPLRTLLTEAFAGLAAPRVVFEAASPGGIRDAVSAGLGVALVARSVTQHDGRPVRVHRVPGMPEHPPIGVFWRARSVSAAARRFVEQVTPGG</sequence>
<organism evidence="2 3">
    <name type="scientific">Flexivirga aerilata</name>
    <dbReference type="NCBI Taxonomy" id="1656889"/>
    <lineage>
        <taxon>Bacteria</taxon>
        <taxon>Bacillati</taxon>
        <taxon>Actinomycetota</taxon>
        <taxon>Actinomycetes</taxon>
        <taxon>Micrococcales</taxon>
        <taxon>Dermacoccaceae</taxon>
        <taxon>Flexivirga</taxon>
    </lineage>
</organism>
<comment type="caution">
    <text evidence="2">The sequence shown here is derived from an EMBL/GenBank/DDBJ whole genome shotgun (WGS) entry which is preliminary data.</text>
</comment>
<accession>A0A849ASN9</accession>
<protein>
    <submittedName>
        <fullName evidence="2">LysR family transcriptional regulator substrate-binding protein</fullName>
    </submittedName>
</protein>
<dbReference type="Pfam" id="PF03466">
    <property type="entry name" value="LysR_substrate"/>
    <property type="match status" value="1"/>
</dbReference>
<name>A0A849ASN9_9MICO</name>